<keyword evidence="5 7" id="KW-0472">Membrane</keyword>
<feature type="transmembrane region" description="Helical" evidence="7">
    <location>
        <begin position="82"/>
        <end position="110"/>
    </location>
</feature>
<protein>
    <submittedName>
        <fullName evidence="8">Lysine transporter LysE</fullName>
    </submittedName>
</protein>
<evidence type="ECO:0000313" key="9">
    <source>
        <dbReference type="Proteomes" id="UP000003113"/>
    </source>
</evidence>
<evidence type="ECO:0000256" key="3">
    <source>
        <dbReference type="ARBA" id="ARBA00022692"/>
    </source>
</evidence>
<evidence type="ECO:0000256" key="4">
    <source>
        <dbReference type="ARBA" id="ARBA00022989"/>
    </source>
</evidence>
<feature type="transmembrane region" description="Helical" evidence="7">
    <location>
        <begin position="116"/>
        <end position="134"/>
    </location>
</feature>
<dbReference type="Pfam" id="PF01810">
    <property type="entry name" value="LysE"/>
    <property type="match status" value="1"/>
</dbReference>
<dbReference type="PANTHER" id="PTHR30086:SF20">
    <property type="entry name" value="ARGININE EXPORTER PROTEIN ARGO-RELATED"/>
    <property type="match status" value="1"/>
</dbReference>
<dbReference type="PATRIC" id="fig|477184.5.peg.368"/>
<sequence>MAGSVEKSELREARHDNRPAQRYTSRRRIANVNAALIPRPAMTATAALLAFTLAAAILTITPGLDTALVLRTAAVEGGRRALMAGLGICAGCLVWGALAALGLGSLLAVSTLAYDTLRICAAAYLFYLGAKLLWRTFPRRKAAAGALQSEIQSKAGPETRSQPAPATTSAAGWFLRGCLTNALNPKVGVFYITFLPQFIPAGADVLRFSLLLATIHAVLGVLWFALLVAATRPLTRWLSRPAVMRGLDRMTGAVFIAFGLRLALEKR</sequence>
<dbReference type="PANTHER" id="PTHR30086">
    <property type="entry name" value="ARGININE EXPORTER PROTEIN ARGO"/>
    <property type="match status" value="1"/>
</dbReference>
<dbReference type="Proteomes" id="UP000003113">
    <property type="component" value="Unassembled WGS sequence"/>
</dbReference>
<dbReference type="EMBL" id="AGUF01000009">
    <property type="protein sequence ID" value="EHK68128.1"/>
    <property type="molecule type" value="Genomic_DNA"/>
</dbReference>
<keyword evidence="2" id="KW-1003">Cell membrane</keyword>
<evidence type="ECO:0000313" key="8">
    <source>
        <dbReference type="EMBL" id="EHK68128.1"/>
    </source>
</evidence>
<gene>
    <name evidence="8" type="ORF">KYC_01899</name>
</gene>
<feature type="transmembrane region" description="Helical" evidence="7">
    <location>
        <begin position="205"/>
        <end position="226"/>
    </location>
</feature>
<evidence type="ECO:0000256" key="1">
    <source>
        <dbReference type="ARBA" id="ARBA00004651"/>
    </source>
</evidence>
<feature type="transmembrane region" description="Helical" evidence="7">
    <location>
        <begin position="246"/>
        <end position="264"/>
    </location>
</feature>
<dbReference type="InterPro" id="IPR001123">
    <property type="entry name" value="LeuE-type"/>
</dbReference>
<dbReference type="eggNOG" id="COG1280">
    <property type="taxonomic scope" value="Bacteria"/>
</dbReference>
<dbReference type="GO" id="GO:0015171">
    <property type="term" value="F:amino acid transmembrane transporter activity"/>
    <property type="evidence" value="ECO:0007669"/>
    <property type="project" value="TreeGrafter"/>
</dbReference>
<dbReference type="STRING" id="477184.KYC_01899"/>
<name>H0F0U8_9BURK</name>
<evidence type="ECO:0000256" key="5">
    <source>
        <dbReference type="ARBA" id="ARBA00023136"/>
    </source>
</evidence>
<evidence type="ECO:0000256" key="7">
    <source>
        <dbReference type="SAM" id="Phobius"/>
    </source>
</evidence>
<dbReference type="AlphaFoldDB" id="H0F0U8"/>
<evidence type="ECO:0000256" key="2">
    <source>
        <dbReference type="ARBA" id="ARBA00022475"/>
    </source>
</evidence>
<evidence type="ECO:0000256" key="6">
    <source>
        <dbReference type="SAM" id="MobiDB-lite"/>
    </source>
</evidence>
<reference evidence="8 9" key="1">
    <citation type="journal article" date="2012" name="J. Bacteriol.">
        <title>Genome sequence of the highly efficient arsenite-oxidizing bacterium Achromobacter arsenitoxydans SY8.</title>
        <authorList>
            <person name="Li X."/>
            <person name="Hu Y."/>
            <person name="Gong J."/>
            <person name="Lin Y."/>
            <person name="Johnstone L."/>
            <person name="Rensing C."/>
            <person name="Wang G."/>
        </authorList>
    </citation>
    <scope>NUCLEOTIDE SEQUENCE [LARGE SCALE GENOMIC DNA]</scope>
    <source>
        <strain evidence="8 9">SY8</strain>
    </source>
</reference>
<comment type="caution">
    <text evidence="8">The sequence shown here is derived from an EMBL/GenBank/DDBJ whole genome shotgun (WGS) entry which is preliminary data.</text>
</comment>
<dbReference type="GO" id="GO:0005886">
    <property type="term" value="C:plasma membrane"/>
    <property type="evidence" value="ECO:0007669"/>
    <property type="project" value="UniProtKB-SubCell"/>
</dbReference>
<comment type="subcellular location">
    <subcellularLocation>
        <location evidence="1">Cell membrane</location>
        <topology evidence="1">Multi-pass membrane protein</topology>
    </subcellularLocation>
</comment>
<feature type="transmembrane region" description="Helical" evidence="7">
    <location>
        <begin position="46"/>
        <end position="70"/>
    </location>
</feature>
<keyword evidence="3 7" id="KW-0812">Transmembrane</keyword>
<keyword evidence="4 7" id="KW-1133">Transmembrane helix</keyword>
<feature type="compositionally biased region" description="Basic and acidic residues" evidence="6">
    <location>
        <begin position="1"/>
        <end position="19"/>
    </location>
</feature>
<organism evidence="8 9">
    <name type="scientific">Achromobacter arsenitoxydans SY8</name>
    <dbReference type="NCBI Taxonomy" id="477184"/>
    <lineage>
        <taxon>Bacteria</taxon>
        <taxon>Pseudomonadati</taxon>
        <taxon>Pseudomonadota</taxon>
        <taxon>Betaproteobacteria</taxon>
        <taxon>Burkholderiales</taxon>
        <taxon>Alcaligenaceae</taxon>
        <taxon>Achromobacter</taxon>
    </lineage>
</organism>
<proteinExistence type="predicted"/>
<feature type="region of interest" description="Disordered" evidence="6">
    <location>
        <begin position="1"/>
        <end position="23"/>
    </location>
</feature>
<accession>H0F0U8</accession>
<keyword evidence="9" id="KW-1185">Reference proteome</keyword>